<comment type="caution">
    <text evidence="2">The sequence shown here is derived from an EMBL/GenBank/DDBJ whole genome shotgun (WGS) entry which is preliminary data.</text>
</comment>
<dbReference type="AlphaFoldDB" id="A0A9W9XHG4"/>
<organism evidence="2 3">
    <name type="scientific">Penicillium diatomitis</name>
    <dbReference type="NCBI Taxonomy" id="2819901"/>
    <lineage>
        <taxon>Eukaryota</taxon>
        <taxon>Fungi</taxon>
        <taxon>Dikarya</taxon>
        <taxon>Ascomycota</taxon>
        <taxon>Pezizomycotina</taxon>
        <taxon>Eurotiomycetes</taxon>
        <taxon>Eurotiomycetidae</taxon>
        <taxon>Eurotiales</taxon>
        <taxon>Aspergillaceae</taxon>
        <taxon>Penicillium</taxon>
    </lineage>
</organism>
<evidence type="ECO:0000313" key="3">
    <source>
        <dbReference type="Proteomes" id="UP001148312"/>
    </source>
</evidence>
<reference evidence="2" key="2">
    <citation type="journal article" date="2023" name="IMA Fungus">
        <title>Comparative genomic study of the Penicillium genus elucidates a diverse pangenome and 15 lateral gene transfer events.</title>
        <authorList>
            <person name="Petersen C."/>
            <person name="Sorensen T."/>
            <person name="Nielsen M.R."/>
            <person name="Sondergaard T.E."/>
            <person name="Sorensen J.L."/>
            <person name="Fitzpatrick D.A."/>
            <person name="Frisvad J.C."/>
            <person name="Nielsen K.L."/>
        </authorList>
    </citation>
    <scope>NUCLEOTIDE SEQUENCE</scope>
    <source>
        <strain evidence="2">IBT 30728</strain>
    </source>
</reference>
<evidence type="ECO:0000313" key="2">
    <source>
        <dbReference type="EMBL" id="KAJ5492690.1"/>
    </source>
</evidence>
<feature type="region of interest" description="Disordered" evidence="1">
    <location>
        <begin position="135"/>
        <end position="186"/>
    </location>
</feature>
<feature type="compositionally biased region" description="Basic and acidic residues" evidence="1">
    <location>
        <begin position="148"/>
        <end position="163"/>
    </location>
</feature>
<accession>A0A9W9XHG4</accession>
<evidence type="ECO:0000256" key="1">
    <source>
        <dbReference type="SAM" id="MobiDB-lite"/>
    </source>
</evidence>
<proteinExistence type="predicted"/>
<name>A0A9W9XHG4_9EURO</name>
<protein>
    <submittedName>
        <fullName evidence="2">Uncharacterized protein</fullName>
    </submittedName>
</protein>
<dbReference type="Proteomes" id="UP001148312">
    <property type="component" value="Unassembled WGS sequence"/>
</dbReference>
<feature type="non-terminal residue" evidence="2">
    <location>
        <position position="186"/>
    </location>
</feature>
<dbReference type="RefSeq" id="XP_056793070.1">
    <property type="nucleotide sequence ID" value="XM_056931039.1"/>
</dbReference>
<reference evidence="2" key="1">
    <citation type="submission" date="2022-12" db="EMBL/GenBank/DDBJ databases">
        <authorList>
            <person name="Petersen C."/>
        </authorList>
    </citation>
    <scope>NUCLEOTIDE SEQUENCE</scope>
    <source>
        <strain evidence="2">IBT 30728</strain>
    </source>
</reference>
<dbReference type="GeneID" id="81621288"/>
<sequence length="186" mass="21099">YRRRTKNLFSRRIRELEEAIRRRDLPVIYEIAELTRRLGFKSTDIDSPRDKNISLPELNIEIAPIDLAIASLYSSYYSTSPRDIDTTSNYTRISFEVNIPKQNSLVPASSNEPAAPIYADIEHLSSALNVTSHDLSPVSRRKGQLEPIVKHPDQRRPSSRDIIRNLSTHASSTNKSRAREAGSSQP</sequence>
<keyword evidence="3" id="KW-1185">Reference proteome</keyword>
<dbReference type="EMBL" id="JAPWDQ010000002">
    <property type="protein sequence ID" value="KAJ5492690.1"/>
    <property type="molecule type" value="Genomic_DNA"/>
</dbReference>
<feature type="compositionally biased region" description="Polar residues" evidence="1">
    <location>
        <begin position="165"/>
        <end position="175"/>
    </location>
</feature>
<gene>
    <name evidence="2" type="ORF">N7539_001436</name>
</gene>